<evidence type="ECO:0000256" key="1">
    <source>
        <dbReference type="ARBA" id="ARBA00004245"/>
    </source>
</evidence>
<evidence type="ECO:0000256" key="3">
    <source>
        <dbReference type="ARBA" id="ARBA00006072"/>
    </source>
</evidence>
<evidence type="ECO:0000256" key="2">
    <source>
        <dbReference type="ARBA" id="ARBA00004613"/>
    </source>
</evidence>
<evidence type="ECO:0000256" key="4">
    <source>
        <dbReference type="ARBA" id="ARBA00018251"/>
    </source>
</evidence>
<dbReference type="PANTHER" id="PTHR34762">
    <property type="entry name" value="SMALL VASOHIBIN-BINDING PROTEIN"/>
    <property type="match status" value="1"/>
</dbReference>
<keyword evidence="6" id="KW-0964">Secreted</keyword>
<evidence type="ECO:0000256" key="5">
    <source>
        <dbReference type="ARBA" id="ARBA00022490"/>
    </source>
</evidence>
<dbReference type="AlphaFoldDB" id="A0A7J7KK12"/>
<evidence type="ECO:0000256" key="9">
    <source>
        <dbReference type="SAM" id="MobiDB-lite"/>
    </source>
</evidence>
<dbReference type="GO" id="GO:0005576">
    <property type="term" value="C:extracellular region"/>
    <property type="evidence" value="ECO:0007669"/>
    <property type="project" value="UniProtKB-SubCell"/>
</dbReference>
<gene>
    <name evidence="10" type="ORF">EB796_003061</name>
</gene>
<organism evidence="10 11">
    <name type="scientific">Bugula neritina</name>
    <name type="common">Brown bryozoan</name>
    <name type="synonym">Sertularia neritina</name>
    <dbReference type="NCBI Taxonomy" id="10212"/>
    <lineage>
        <taxon>Eukaryota</taxon>
        <taxon>Metazoa</taxon>
        <taxon>Spiralia</taxon>
        <taxon>Lophotrochozoa</taxon>
        <taxon>Bryozoa</taxon>
        <taxon>Gymnolaemata</taxon>
        <taxon>Cheilostomatida</taxon>
        <taxon>Flustrina</taxon>
        <taxon>Buguloidea</taxon>
        <taxon>Bugulidae</taxon>
        <taxon>Bugula</taxon>
    </lineage>
</organism>
<comment type="similarity">
    <text evidence="3">Belongs to the SVBP family.</text>
</comment>
<accession>A0A7J7KK12</accession>
<dbReference type="PANTHER" id="PTHR34762:SF1">
    <property type="entry name" value="SMALL VASOHIBIN-BINDING PROTEIN"/>
    <property type="match status" value="1"/>
</dbReference>
<keyword evidence="8" id="KW-0206">Cytoskeleton</keyword>
<comment type="subcellular location">
    <subcellularLocation>
        <location evidence="1">Cytoplasm</location>
        <location evidence="1">Cytoskeleton</location>
    </subcellularLocation>
    <subcellularLocation>
        <location evidence="2">Secreted</location>
    </subcellularLocation>
</comment>
<dbReference type="EMBL" id="VXIV02000390">
    <property type="protein sequence ID" value="KAF6038615.1"/>
    <property type="molecule type" value="Genomic_DNA"/>
</dbReference>
<feature type="region of interest" description="Disordered" evidence="9">
    <location>
        <begin position="107"/>
        <end position="136"/>
    </location>
</feature>
<keyword evidence="5" id="KW-0963">Cytoplasm</keyword>
<name>A0A7J7KK12_BUGNE</name>
<dbReference type="InterPro" id="IPR031378">
    <property type="entry name" value="SVBP"/>
</dbReference>
<evidence type="ECO:0000256" key="6">
    <source>
        <dbReference type="ARBA" id="ARBA00022525"/>
    </source>
</evidence>
<evidence type="ECO:0000313" key="10">
    <source>
        <dbReference type="EMBL" id="KAF6038615.1"/>
    </source>
</evidence>
<evidence type="ECO:0000256" key="8">
    <source>
        <dbReference type="ARBA" id="ARBA00023212"/>
    </source>
</evidence>
<feature type="compositionally biased region" description="Polar residues" evidence="9">
    <location>
        <begin position="107"/>
        <end position="125"/>
    </location>
</feature>
<comment type="caution">
    <text evidence="10">The sequence shown here is derived from an EMBL/GenBank/DDBJ whole genome shotgun (WGS) entry which is preliminary data.</text>
</comment>
<dbReference type="Proteomes" id="UP000593567">
    <property type="component" value="Unassembled WGS sequence"/>
</dbReference>
<proteinExistence type="inferred from homology"/>
<dbReference type="GO" id="GO:0031397">
    <property type="term" value="P:negative regulation of protein ubiquitination"/>
    <property type="evidence" value="ECO:0007669"/>
    <property type="project" value="TreeGrafter"/>
</dbReference>
<dbReference type="GO" id="GO:0045177">
    <property type="term" value="C:apical part of cell"/>
    <property type="evidence" value="ECO:0007669"/>
    <property type="project" value="TreeGrafter"/>
</dbReference>
<keyword evidence="11" id="KW-1185">Reference proteome</keyword>
<evidence type="ECO:0000313" key="11">
    <source>
        <dbReference type="Proteomes" id="UP000593567"/>
    </source>
</evidence>
<reference evidence="10" key="1">
    <citation type="submission" date="2020-06" db="EMBL/GenBank/DDBJ databases">
        <title>Draft genome of Bugula neritina, a colonial animal packing powerful symbionts and potential medicines.</title>
        <authorList>
            <person name="Rayko M."/>
        </authorList>
    </citation>
    <scope>NUCLEOTIDE SEQUENCE [LARGE SCALE GENOMIC DNA]</scope>
    <source>
        <strain evidence="10">Kwan_BN1</strain>
    </source>
</reference>
<dbReference type="GO" id="GO:0009306">
    <property type="term" value="P:protein secretion"/>
    <property type="evidence" value="ECO:0007669"/>
    <property type="project" value="TreeGrafter"/>
</dbReference>
<evidence type="ECO:0000256" key="7">
    <source>
        <dbReference type="ARBA" id="ARBA00023054"/>
    </source>
</evidence>
<sequence length="342" mass="38608">MNISNILPSIQYDAGTGSQNYIAVQPTRIKSAVSLHMKKKSKYDRQLLNATLLQSNSGITINSGNQETFSIGGVKVLSRKFSHTSNANKQPISPQVLRHSNEFSHLSSQRKTYQVYQSKPGSPNLSMKRENSASSLSRINLNNRSKQKINTNSSSVVNNLHKGRASIPHKHHRIDKNRTGKNITHRLSVDENKIGKPEFTTSNAKAIKVFLSQKQSADISVTEKSSTQSLHPSAPPCTPSLEMLKKYDYVPSLSDNMAKQQIKANHIFLLIIVCYIVKRAEKLKVEAKEAKEREQELRKQQRRIIYLLNDAMTKAENEQFESFKANVGLKPKEYPSHSSKRR</sequence>
<dbReference type="OrthoDB" id="10035051at2759"/>
<dbReference type="GO" id="GO:0005856">
    <property type="term" value="C:cytoskeleton"/>
    <property type="evidence" value="ECO:0007669"/>
    <property type="project" value="UniProtKB-SubCell"/>
</dbReference>
<protein>
    <recommendedName>
        <fullName evidence="4">Small vasohibin-binding protein</fullName>
    </recommendedName>
</protein>
<keyword evidence="7" id="KW-0175">Coiled coil</keyword>